<dbReference type="KEGG" id="gtt:GUITHDRAFT_49664"/>
<gene>
    <name evidence="2" type="ORF">GUITHDRAFT_49664</name>
</gene>
<accession>L1IKL3</accession>
<proteinExistence type="predicted"/>
<dbReference type="PROSITE" id="PS50125">
    <property type="entry name" value="GUANYLATE_CYCLASE_2"/>
    <property type="match status" value="1"/>
</dbReference>
<dbReference type="EnsemblProtists" id="EKX36330">
    <property type="protein sequence ID" value="EKX36330"/>
    <property type="gene ID" value="GUITHDRAFT_49664"/>
</dbReference>
<dbReference type="InterPro" id="IPR001054">
    <property type="entry name" value="A/G_cyclase"/>
</dbReference>
<sequence>KILNDLFPEDIAHEIVSTGKISYRSRRAVVLHLDLCSYTEMVSKMEPMEVAKLIHTLFSKFDLCVGRAHRVFKIDTIGDAYVCAGWVTDTTERVVCKSMVRLAKQLLETVKTQSKEWKIDLRCRIGVALGTCGAGAVGKLQPRYHIIGQAMESAKQLEGAAMEQSIHVGDSVRAAISGFGEFIFDFE</sequence>
<dbReference type="AlphaFoldDB" id="L1IKL3"/>
<dbReference type="GO" id="GO:0019934">
    <property type="term" value="P:cGMP-mediated signaling"/>
    <property type="evidence" value="ECO:0007669"/>
    <property type="project" value="TreeGrafter"/>
</dbReference>
<dbReference type="InterPro" id="IPR029787">
    <property type="entry name" value="Nucleotide_cyclase"/>
</dbReference>
<dbReference type="RefSeq" id="XP_005823310.1">
    <property type="nucleotide sequence ID" value="XM_005823253.1"/>
</dbReference>
<evidence type="ECO:0000313" key="2">
    <source>
        <dbReference type="EMBL" id="EKX36330.1"/>
    </source>
</evidence>
<dbReference type="GO" id="GO:0004383">
    <property type="term" value="F:guanylate cyclase activity"/>
    <property type="evidence" value="ECO:0007669"/>
    <property type="project" value="TreeGrafter"/>
</dbReference>
<reference evidence="3" key="3">
    <citation type="submission" date="2015-06" db="UniProtKB">
        <authorList>
            <consortium name="EnsemblProtists"/>
        </authorList>
    </citation>
    <scope>IDENTIFICATION</scope>
</reference>
<dbReference type="HOGENOM" id="CLU_001072_6_1_1"/>
<dbReference type="EMBL" id="JH993076">
    <property type="protein sequence ID" value="EKX36330.1"/>
    <property type="molecule type" value="Genomic_DNA"/>
</dbReference>
<dbReference type="PANTHER" id="PTHR45655:SF13">
    <property type="entry name" value="SOLUBLE GUANYLATE CYCLASE GCY-32-RELATED"/>
    <property type="match status" value="1"/>
</dbReference>
<evidence type="ECO:0000313" key="4">
    <source>
        <dbReference type="Proteomes" id="UP000011087"/>
    </source>
</evidence>
<dbReference type="CDD" id="cd07302">
    <property type="entry name" value="CHD"/>
    <property type="match status" value="1"/>
</dbReference>
<dbReference type="GeneID" id="17293028"/>
<dbReference type="OrthoDB" id="354346at2759"/>
<dbReference type="SMART" id="SM00044">
    <property type="entry name" value="CYCc"/>
    <property type="match status" value="1"/>
</dbReference>
<dbReference type="STRING" id="905079.L1IKL3"/>
<protein>
    <recommendedName>
        <fullName evidence="1">Guanylate cyclase domain-containing protein</fullName>
    </recommendedName>
</protein>
<dbReference type="GO" id="GO:0070482">
    <property type="term" value="P:response to oxygen levels"/>
    <property type="evidence" value="ECO:0007669"/>
    <property type="project" value="TreeGrafter"/>
</dbReference>
<dbReference type="Pfam" id="PF00211">
    <property type="entry name" value="Guanylate_cyc"/>
    <property type="match status" value="1"/>
</dbReference>
<evidence type="ECO:0000313" key="3">
    <source>
        <dbReference type="EnsemblProtists" id="EKX36330"/>
    </source>
</evidence>
<dbReference type="GO" id="GO:0008074">
    <property type="term" value="C:guanylate cyclase complex, soluble"/>
    <property type="evidence" value="ECO:0007669"/>
    <property type="project" value="TreeGrafter"/>
</dbReference>
<reference evidence="2 4" key="1">
    <citation type="journal article" date="2012" name="Nature">
        <title>Algal genomes reveal evolutionary mosaicism and the fate of nucleomorphs.</title>
        <authorList>
            <consortium name="DOE Joint Genome Institute"/>
            <person name="Curtis B.A."/>
            <person name="Tanifuji G."/>
            <person name="Burki F."/>
            <person name="Gruber A."/>
            <person name="Irimia M."/>
            <person name="Maruyama S."/>
            <person name="Arias M.C."/>
            <person name="Ball S.G."/>
            <person name="Gile G.H."/>
            <person name="Hirakawa Y."/>
            <person name="Hopkins J.F."/>
            <person name="Kuo A."/>
            <person name="Rensing S.A."/>
            <person name="Schmutz J."/>
            <person name="Symeonidi A."/>
            <person name="Elias M."/>
            <person name="Eveleigh R.J."/>
            <person name="Herman E.K."/>
            <person name="Klute M.J."/>
            <person name="Nakayama T."/>
            <person name="Obornik M."/>
            <person name="Reyes-Prieto A."/>
            <person name="Armbrust E.V."/>
            <person name="Aves S.J."/>
            <person name="Beiko R.G."/>
            <person name="Coutinho P."/>
            <person name="Dacks J.B."/>
            <person name="Durnford D.G."/>
            <person name="Fast N.M."/>
            <person name="Green B.R."/>
            <person name="Grisdale C.J."/>
            <person name="Hempel F."/>
            <person name="Henrissat B."/>
            <person name="Hoppner M.P."/>
            <person name="Ishida K."/>
            <person name="Kim E."/>
            <person name="Koreny L."/>
            <person name="Kroth P.G."/>
            <person name="Liu Y."/>
            <person name="Malik S.B."/>
            <person name="Maier U.G."/>
            <person name="McRose D."/>
            <person name="Mock T."/>
            <person name="Neilson J.A."/>
            <person name="Onodera N.T."/>
            <person name="Poole A.M."/>
            <person name="Pritham E.J."/>
            <person name="Richards T.A."/>
            <person name="Rocap G."/>
            <person name="Roy S.W."/>
            <person name="Sarai C."/>
            <person name="Schaack S."/>
            <person name="Shirato S."/>
            <person name="Slamovits C.H."/>
            <person name="Spencer D.F."/>
            <person name="Suzuki S."/>
            <person name="Worden A.Z."/>
            <person name="Zauner S."/>
            <person name="Barry K."/>
            <person name="Bell C."/>
            <person name="Bharti A.K."/>
            <person name="Crow J.A."/>
            <person name="Grimwood J."/>
            <person name="Kramer R."/>
            <person name="Lindquist E."/>
            <person name="Lucas S."/>
            <person name="Salamov A."/>
            <person name="McFadden G.I."/>
            <person name="Lane C.E."/>
            <person name="Keeling P.J."/>
            <person name="Gray M.W."/>
            <person name="Grigoriev I.V."/>
            <person name="Archibald J.M."/>
        </authorList>
    </citation>
    <scope>NUCLEOTIDE SEQUENCE</scope>
    <source>
        <strain evidence="2 4">CCMP2712</strain>
    </source>
</reference>
<organism evidence="2">
    <name type="scientific">Guillardia theta (strain CCMP2712)</name>
    <name type="common">Cryptophyte</name>
    <dbReference type="NCBI Taxonomy" id="905079"/>
    <lineage>
        <taxon>Eukaryota</taxon>
        <taxon>Cryptophyceae</taxon>
        <taxon>Pyrenomonadales</taxon>
        <taxon>Geminigeraceae</taxon>
        <taxon>Guillardia</taxon>
    </lineage>
</organism>
<dbReference type="Gene3D" id="3.30.70.1230">
    <property type="entry name" value="Nucleotide cyclase"/>
    <property type="match status" value="1"/>
</dbReference>
<keyword evidence="4" id="KW-1185">Reference proteome</keyword>
<evidence type="ECO:0000259" key="1">
    <source>
        <dbReference type="PROSITE" id="PS50125"/>
    </source>
</evidence>
<reference evidence="4" key="2">
    <citation type="submission" date="2012-11" db="EMBL/GenBank/DDBJ databases">
        <authorList>
            <person name="Kuo A."/>
            <person name="Curtis B.A."/>
            <person name="Tanifuji G."/>
            <person name="Burki F."/>
            <person name="Gruber A."/>
            <person name="Irimia M."/>
            <person name="Maruyama S."/>
            <person name="Arias M.C."/>
            <person name="Ball S.G."/>
            <person name="Gile G.H."/>
            <person name="Hirakawa Y."/>
            <person name="Hopkins J.F."/>
            <person name="Rensing S.A."/>
            <person name="Schmutz J."/>
            <person name="Symeonidi A."/>
            <person name="Elias M."/>
            <person name="Eveleigh R.J."/>
            <person name="Herman E.K."/>
            <person name="Klute M.J."/>
            <person name="Nakayama T."/>
            <person name="Obornik M."/>
            <person name="Reyes-Prieto A."/>
            <person name="Armbrust E.V."/>
            <person name="Aves S.J."/>
            <person name="Beiko R.G."/>
            <person name="Coutinho P."/>
            <person name="Dacks J.B."/>
            <person name="Durnford D.G."/>
            <person name="Fast N.M."/>
            <person name="Green B.R."/>
            <person name="Grisdale C."/>
            <person name="Hempe F."/>
            <person name="Henrissat B."/>
            <person name="Hoppner M.P."/>
            <person name="Ishida K.-I."/>
            <person name="Kim E."/>
            <person name="Koreny L."/>
            <person name="Kroth P.G."/>
            <person name="Liu Y."/>
            <person name="Malik S.-B."/>
            <person name="Maier U.G."/>
            <person name="McRose D."/>
            <person name="Mock T."/>
            <person name="Neilson J.A."/>
            <person name="Onodera N.T."/>
            <person name="Poole A.M."/>
            <person name="Pritham E.J."/>
            <person name="Richards T.A."/>
            <person name="Rocap G."/>
            <person name="Roy S.W."/>
            <person name="Sarai C."/>
            <person name="Schaack S."/>
            <person name="Shirato S."/>
            <person name="Slamovits C.H."/>
            <person name="Spencer D.F."/>
            <person name="Suzuki S."/>
            <person name="Worden A.Z."/>
            <person name="Zauner S."/>
            <person name="Barry K."/>
            <person name="Bell C."/>
            <person name="Bharti A.K."/>
            <person name="Crow J.A."/>
            <person name="Grimwood J."/>
            <person name="Kramer R."/>
            <person name="Lindquist E."/>
            <person name="Lucas S."/>
            <person name="Salamov A."/>
            <person name="McFadden G.I."/>
            <person name="Lane C.E."/>
            <person name="Keeling P.J."/>
            <person name="Gray M.W."/>
            <person name="Grigoriev I.V."/>
            <person name="Archibald J.M."/>
        </authorList>
    </citation>
    <scope>NUCLEOTIDE SEQUENCE</scope>
    <source>
        <strain evidence="4">CCMP2712</strain>
    </source>
</reference>
<feature type="non-terminal residue" evidence="2">
    <location>
        <position position="187"/>
    </location>
</feature>
<feature type="domain" description="Guanylate cyclase" evidence="1">
    <location>
        <begin position="29"/>
        <end position="158"/>
    </location>
</feature>
<feature type="non-terminal residue" evidence="2">
    <location>
        <position position="1"/>
    </location>
</feature>
<dbReference type="eggNOG" id="KOG1023">
    <property type="taxonomic scope" value="Eukaryota"/>
</dbReference>
<dbReference type="PaxDb" id="55529-EKX36330"/>
<dbReference type="SUPFAM" id="SSF55073">
    <property type="entry name" value="Nucleotide cyclase"/>
    <property type="match status" value="1"/>
</dbReference>
<dbReference type="PANTHER" id="PTHR45655">
    <property type="entry name" value="GUANYLATE CYCLASE SOLUBLE SUBUNIT BETA-2"/>
    <property type="match status" value="1"/>
</dbReference>
<name>L1IKL3_GUITC</name>
<dbReference type="Proteomes" id="UP000011087">
    <property type="component" value="Unassembled WGS sequence"/>
</dbReference>